<name>S5RPA2_9PROT</name>
<keyword evidence="2" id="KW-0810">Translation regulation</keyword>
<comment type="similarity">
    <text evidence="1 2">Belongs to the Iojap/RsfS family.</text>
</comment>
<organism evidence="3 4">
    <name type="scientific">Candidatus Profftella armatura</name>
    <dbReference type="NCBI Taxonomy" id="669502"/>
    <lineage>
        <taxon>Bacteria</taxon>
        <taxon>Pseudomonadati</taxon>
        <taxon>Pseudomonadota</taxon>
        <taxon>Betaproteobacteria</taxon>
        <taxon>Candidatus Profftella</taxon>
    </lineage>
</organism>
<dbReference type="GO" id="GO:0090071">
    <property type="term" value="P:negative regulation of ribosome biogenesis"/>
    <property type="evidence" value="ECO:0007669"/>
    <property type="project" value="UniProtKB-UniRule"/>
</dbReference>
<dbReference type="Proteomes" id="UP000015216">
    <property type="component" value="Chromosome"/>
</dbReference>
<gene>
    <name evidence="2" type="primary">rsfS</name>
    <name evidence="3" type="ORF">SSDC_00065</name>
</gene>
<dbReference type="eggNOG" id="COG0799">
    <property type="taxonomic scope" value="Bacteria"/>
</dbReference>
<dbReference type="InterPro" id="IPR043519">
    <property type="entry name" value="NT_sf"/>
</dbReference>
<dbReference type="GO" id="GO:0005737">
    <property type="term" value="C:cytoplasm"/>
    <property type="evidence" value="ECO:0007669"/>
    <property type="project" value="UniProtKB-SubCell"/>
</dbReference>
<dbReference type="AlphaFoldDB" id="S5RPA2"/>
<comment type="subcellular location">
    <subcellularLocation>
        <location evidence="2">Cytoplasm</location>
    </subcellularLocation>
</comment>
<dbReference type="PANTHER" id="PTHR21043">
    <property type="entry name" value="IOJAP SUPERFAMILY ORTHOLOG"/>
    <property type="match status" value="1"/>
</dbReference>
<keyword evidence="2" id="KW-0678">Repressor</keyword>
<keyword evidence="4" id="KW-1185">Reference proteome</keyword>
<evidence type="ECO:0000313" key="3">
    <source>
        <dbReference type="EMBL" id="AGS06708.1"/>
    </source>
</evidence>
<dbReference type="Pfam" id="PF02410">
    <property type="entry name" value="RsfS"/>
    <property type="match status" value="1"/>
</dbReference>
<comment type="function">
    <text evidence="2">Functions as a ribosomal silencing factor. Interacts with ribosomal protein uL14 (rplN), blocking formation of intersubunit bridge B8. Prevents association of the 30S and 50S ribosomal subunits and the formation of functional ribosomes, thus repressing translation.</text>
</comment>
<dbReference type="NCBIfam" id="TIGR00090">
    <property type="entry name" value="rsfS_iojap_ybeB"/>
    <property type="match status" value="1"/>
</dbReference>
<dbReference type="GO" id="GO:0042256">
    <property type="term" value="P:cytosolic ribosome assembly"/>
    <property type="evidence" value="ECO:0007669"/>
    <property type="project" value="UniProtKB-UniRule"/>
</dbReference>
<dbReference type="HAMAP" id="MF_01477">
    <property type="entry name" value="Iojap_RsfS"/>
    <property type="match status" value="1"/>
</dbReference>
<dbReference type="Gene3D" id="3.30.460.10">
    <property type="entry name" value="Beta Polymerase, domain 2"/>
    <property type="match status" value="1"/>
</dbReference>
<accession>S5RPA2</accession>
<dbReference type="HOGENOM" id="CLU_092688_6_1_4"/>
<evidence type="ECO:0000256" key="2">
    <source>
        <dbReference type="HAMAP-Rule" id="MF_01477"/>
    </source>
</evidence>
<keyword evidence="2" id="KW-0963">Cytoplasm</keyword>
<sequence>MNINKRQIMVIKILKDIKAQDIKVYDTSNLTNLFDRITIASGSSKRQINALAVSIRKNIKNINNNIVNIEGKKSSEWLLLDLGDIIIHIMNPYIRNMYNLEEIWGEKEIKFN</sequence>
<dbReference type="STRING" id="669502.SSDC_00065"/>
<dbReference type="EMBL" id="CP003468">
    <property type="protein sequence ID" value="AGS06708.1"/>
    <property type="molecule type" value="Genomic_DNA"/>
</dbReference>
<dbReference type="KEGG" id="ssdc:SSDC_00065"/>
<dbReference type="OrthoDB" id="9793681at2"/>
<proteinExistence type="inferred from homology"/>
<reference evidence="3 4" key="1">
    <citation type="journal article" date="2013" name="Curr. Biol.">
        <title>Defensive bacteriome symbiont with a drastically reduced genome.</title>
        <authorList>
            <person name="Nakabachi A."/>
            <person name="Ueoka R."/>
            <person name="Oshima K."/>
            <person name="Teta R."/>
            <person name="Mangoni A."/>
            <person name="Gurgui M."/>
            <person name="Oldham N.J."/>
            <person name="van Echten-Deckert G."/>
            <person name="Okamura K."/>
            <person name="Yamamoto K."/>
            <person name="Inoue H."/>
            <person name="Ohkuma M."/>
            <person name="Hongoh Y."/>
            <person name="Miyagishima S.Y."/>
            <person name="Hattori M."/>
            <person name="Piel J."/>
            <person name="Fukatsu T."/>
        </authorList>
    </citation>
    <scope>NUCLEOTIDE SEQUENCE [LARGE SCALE GENOMIC DNA]</scope>
    <source>
        <strain evidence="3 4">DC</strain>
    </source>
</reference>
<dbReference type="GO" id="GO:0043023">
    <property type="term" value="F:ribosomal large subunit binding"/>
    <property type="evidence" value="ECO:0007669"/>
    <property type="project" value="TreeGrafter"/>
</dbReference>
<dbReference type="RefSeq" id="WP_020915283.1">
    <property type="nucleotide sequence ID" value="NC_021885.1"/>
</dbReference>
<dbReference type="SUPFAM" id="SSF81301">
    <property type="entry name" value="Nucleotidyltransferase"/>
    <property type="match status" value="1"/>
</dbReference>
<evidence type="ECO:0000256" key="1">
    <source>
        <dbReference type="ARBA" id="ARBA00010574"/>
    </source>
</evidence>
<dbReference type="InterPro" id="IPR004394">
    <property type="entry name" value="Iojap/RsfS/C7orf30"/>
</dbReference>
<protein>
    <recommendedName>
        <fullName evidence="2">Ribosomal silencing factor RsfS</fullName>
    </recommendedName>
</protein>
<dbReference type="GeneID" id="301552876"/>
<dbReference type="PANTHER" id="PTHR21043:SF0">
    <property type="entry name" value="MITOCHONDRIAL ASSEMBLY OF RIBOSOMAL LARGE SUBUNIT PROTEIN 1"/>
    <property type="match status" value="1"/>
</dbReference>
<evidence type="ECO:0000313" key="4">
    <source>
        <dbReference type="Proteomes" id="UP000015216"/>
    </source>
</evidence>
<comment type="subunit">
    <text evidence="2">Interacts with ribosomal protein uL14 (rplN).</text>
</comment>
<dbReference type="GO" id="GO:0017148">
    <property type="term" value="P:negative regulation of translation"/>
    <property type="evidence" value="ECO:0007669"/>
    <property type="project" value="UniProtKB-UniRule"/>
</dbReference>